<keyword evidence="2" id="KW-1185">Reference proteome</keyword>
<protein>
    <submittedName>
        <fullName evidence="1">Uncharacterized protein</fullName>
    </submittedName>
</protein>
<dbReference type="EMBL" id="BMCH01000009">
    <property type="protein sequence ID" value="GGC40927.1"/>
    <property type="molecule type" value="Genomic_DNA"/>
</dbReference>
<gene>
    <name evidence="1" type="ORF">GCM10007207_27880</name>
</gene>
<proteinExistence type="predicted"/>
<reference evidence="2" key="1">
    <citation type="journal article" date="2019" name="Int. J. Syst. Evol. Microbiol.">
        <title>The Global Catalogue of Microorganisms (GCM) 10K type strain sequencing project: providing services to taxonomists for standard genome sequencing and annotation.</title>
        <authorList>
            <consortium name="The Broad Institute Genomics Platform"/>
            <consortium name="The Broad Institute Genome Sequencing Center for Infectious Disease"/>
            <person name="Wu L."/>
            <person name="Ma J."/>
        </authorList>
    </citation>
    <scope>NUCLEOTIDE SEQUENCE [LARGE SCALE GENOMIC DNA]</scope>
    <source>
        <strain evidence="2">CCM 7132</strain>
    </source>
</reference>
<organism evidence="1 2">
    <name type="scientific">Asaia siamensis</name>
    <dbReference type="NCBI Taxonomy" id="110479"/>
    <lineage>
        <taxon>Bacteria</taxon>
        <taxon>Pseudomonadati</taxon>
        <taxon>Pseudomonadota</taxon>
        <taxon>Alphaproteobacteria</taxon>
        <taxon>Acetobacterales</taxon>
        <taxon>Acetobacteraceae</taxon>
        <taxon>Asaia</taxon>
    </lineage>
</organism>
<dbReference type="RefSeq" id="WP_188427442.1">
    <property type="nucleotide sequence ID" value="NZ_BMCH01000009.1"/>
</dbReference>
<dbReference type="Proteomes" id="UP000637769">
    <property type="component" value="Unassembled WGS sequence"/>
</dbReference>
<evidence type="ECO:0000313" key="2">
    <source>
        <dbReference type="Proteomes" id="UP000637769"/>
    </source>
</evidence>
<dbReference type="Gene3D" id="3.40.1590.10">
    <property type="entry name" value="NMB0488-like"/>
    <property type="match status" value="1"/>
</dbReference>
<comment type="caution">
    <text evidence="1">The sequence shown here is derived from an EMBL/GenBank/DDBJ whole genome shotgun (WGS) entry which is preliminary data.</text>
</comment>
<accession>A0ABQ1MHZ5</accession>
<evidence type="ECO:0000313" key="1">
    <source>
        <dbReference type="EMBL" id="GGC40927.1"/>
    </source>
</evidence>
<dbReference type="InterPro" id="IPR037891">
    <property type="entry name" value="Cdil-like_sf"/>
</dbReference>
<sequence length="184" mass="21016">MSTVIPSWQIPTRRARLIRTRKYVAVICTERWGGSYFSRSGWSTFTPRKEATTEWIGANLKKALYSSEDFGAHLPTPIPSEVSRPAKDESNQKSREFWLRIQQEFGFKDFLTTMSKSAMVFVRWPKDREDQVEMVASRGRGAGHSAWGTNENFGKVFHASIKLSDLEFGEVAVQALDRCQPNYA</sequence>
<name>A0ABQ1MHZ5_9PROT</name>